<dbReference type="GO" id="GO:0045892">
    <property type="term" value="P:negative regulation of DNA-templated transcription"/>
    <property type="evidence" value="ECO:0007669"/>
    <property type="project" value="TreeGrafter"/>
</dbReference>
<dbReference type="PATRIC" id="fig|35623.3.peg.382"/>
<protein>
    <submittedName>
        <fullName evidence="9">Ferric uptake regulation protein FUR</fullName>
    </submittedName>
</protein>
<dbReference type="Gene3D" id="1.10.10.10">
    <property type="entry name" value="Winged helix-like DNA-binding domain superfamily/Winged helix DNA-binding domain"/>
    <property type="match status" value="1"/>
</dbReference>
<dbReference type="GO" id="GO:0000976">
    <property type="term" value="F:transcription cis-regulatory region binding"/>
    <property type="evidence" value="ECO:0007669"/>
    <property type="project" value="TreeGrafter"/>
</dbReference>
<feature type="binding site" evidence="7">
    <location>
        <position position="77"/>
    </location>
    <ligand>
        <name>Zn(2+)</name>
        <dbReference type="ChEBI" id="CHEBI:29105"/>
    </ligand>
</feature>
<evidence type="ECO:0000313" key="9">
    <source>
        <dbReference type="EMBL" id="CDR30455.1"/>
    </source>
</evidence>
<dbReference type="InterPro" id="IPR002481">
    <property type="entry name" value="FUR"/>
</dbReference>
<keyword evidence="5" id="KW-0238">DNA-binding</keyword>
<dbReference type="EMBL" id="LK028559">
    <property type="protein sequence ID" value="CDR30455.1"/>
    <property type="molecule type" value="Genomic_DNA"/>
</dbReference>
<dbReference type="InterPro" id="IPR036390">
    <property type="entry name" value="WH_DNA-bd_sf"/>
</dbReference>
<evidence type="ECO:0000256" key="3">
    <source>
        <dbReference type="ARBA" id="ARBA00022833"/>
    </source>
</evidence>
<keyword evidence="10" id="KW-1185">Reference proteome</keyword>
<feature type="binding site" evidence="7">
    <location>
        <position position="80"/>
    </location>
    <ligand>
        <name>Zn(2+)</name>
        <dbReference type="ChEBI" id="CHEBI:29105"/>
    </ligand>
</feature>
<dbReference type="GO" id="GO:0003700">
    <property type="term" value="F:DNA-binding transcription factor activity"/>
    <property type="evidence" value="ECO:0007669"/>
    <property type="project" value="InterPro"/>
</dbReference>
<feature type="binding site" evidence="8">
    <location>
        <position position="108"/>
    </location>
    <ligand>
        <name>Fe cation</name>
        <dbReference type="ChEBI" id="CHEBI:24875"/>
    </ligand>
</feature>
<evidence type="ECO:0000256" key="6">
    <source>
        <dbReference type="ARBA" id="ARBA00023163"/>
    </source>
</evidence>
<dbReference type="InParanoid" id="A0A061A988"/>
<keyword evidence="6" id="KW-0804">Transcription</keyword>
<dbReference type="InterPro" id="IPR036388">
    <property type="entry name" value="WH-like_DNA-bd_sf"/>
</dbReference>
<dbReference type="GO" id="GO:1900376">
    <property type="term" value="P:regulation of secondary metabolite biosynthetic process"/>
    <property type="evidence" value="ECO:0007669"/>
    <property type="project" value="TreeGrafter"/>
</dbReference>
<dbReference type="Gene3D" id="3.30.1490.190">
    <property type="match status" value="1"/>
</dbReference>
<evidence type="ECO:0000256" key="1">
    <source>
        <dbReference type="ARBA" id="ARBA00007957"/>
    </source>
</evidence>
<keyword evidence="8" id="KW-0408">Iron</keyword>
<keyword evidence="4" id="KW-0805">Transcription regulation</keyword>
<accession>A0A061A988</accession>
<proteinExistence type="inferred from homology"/>
<feature type="binding site" evidence="7">
    <location>
        <position position="116"/>
    </location>
    <ligand>
        <name>Zn(2+)</name>
        <dbReference type="ChEBI" id="CHEBI:29105"/>
    </ligand>
</feature>
<evidence type="ECO:0000256" key="2">
    <source>
        <dbReference type="ARBA" id="ARBA00022491"/>
    </source>
</evidence>
<keyword evidence="2" id="KW-0678">Repressor</keyword>
<reference evidence="10" key="1">
    <citation type="submission" date="2014-05" db="EMBL/GenBank/DDBJ databases">
        <authorList>
            <person name="Kube M."/>
        </authorList>
    </citation>
    <scope>NUCLEOTIDE SEQUENCE [LARGE SCALE GENOMIC DNA]</scope>
</reference>
<dbReference type="SUPFAM" id="SSF46785">
    <property type="entry name" value="Winged helix' DNA-binding domain"/>
    <property type="match status" value="1"/>
</dbReference>
<comment type="cofactor">
    <cofactor evidence="7">
        <name>Zn(2+)</name>
        <dbReference type="ChEBI" id="CHEBI:29105"/>
    </cofactor>
    <text evidence="7">Binds 1 zinc ion per subunit.</text>
</comment>
<dbReference type="AlphaFoldDB" id="A0A061A988"/>
<evidence type="ECO:0000256" key="5">
    <source>
        <dbReference type="ARBA" id="ARBA00023125"/>
    </source>
</evidence>
<dbReference type="RefSeq" id="WP_159444504.1">
    <property type="nucleotide sequence ID" value="NZ_FUZK01000006.1"/>
</dbReference>
<dbReference type="Pfam" id="PF01475">
    <property type="entry name" value="FUR"/>
    <property type="match status" value="1"/>
</dbReference>
<dbReference type="CDD" id="cd07153">
    <property type="entry name" value="Fur_like"/>
    <property type="match status" value="1"/>
</dbReference>
<dbReference type="STRING" id="35623.Aocu_03820"/>
<organism evidence="9 10">
    <name type="scientific">Acholeplasma oculi</name>
    <dbReference type="NCBI Taxonomy" id="35623"/>
    <lineage>
        <taxon>Bacteria</taxon>
        <taxon>Bacillati</taxon>
        <taxon>Mycoplasmatota</taxon>
        <taxon>Mollicutes</taxon>
        <taxon>Acholeplasmatales</taxon>
        <taxon>Acholeplasmataceae</taxon>
        <taxon>Acholeplasma</taxon>
    </lineage>
</organism>
<evidence type="ECO:0000256" key="7">
    <source>
        <dbReference type="PIRSR" id="PIRSR602481-1"/>
    </source>
</evidence>
<comment type="cofactor">
    <cofactor evidence="8">
        <name>Mn(2+)</name>
        <dbReference type="ChEBI" id="CHEBI:29035"/>
    </cofactor>
    <cofactor evidence="8">
        <name>Fe(2+)</name>
        <dbReference type="ChEBI" id="CHEBI:29033"/>
    </cofactor>
    <text evidence="8">Binds 1 Mn(2+) or Fe(2+) ion per subunit.</text>
</comment>
<name>A0A061A988_9MOLU</name>
<dbReference type="KEGG" id="aoc:Aocu_03820"/>
<gene>
    <name evidence="9" type="ORF">Aocu_03820</name>
</gene>
<feature type="binding site" evidence="8">
    <location>
        <position position="71"/>
    </location>
    <ligand>
        <name>Fe cation</name>
        <dbReference type="ChEBI" id="CHEBI:24875"/>
    </ligand>
</feature>
<keyword evidence="3 7" id="KW-0862">Zinc</keyword>
<sequence length="122" mass="14540">MIKLTLKRKLIYDILSKSSQPMNAEEIYKLLEEKMNLSTIYRTLEIFFNDGLVAKNHLDNKAYYYLNHESHHHFMVCKECNQAFEFDCHLEGLIDEIKDKYGFTVMHHDLNLYGLCKDCQNQ</sequence>
<feature type="binding site" evidence="7">
    <location>
        <position position="119"/>
    </location>
    <ligand>
        <name>Zn(2+)</name>
        <dbReference type="ChEBI" id="CHEBI:29105"/>
    </ligand>
</feature>
<evidence type="ECO:0000256" key="4">
    <source>
        <dbReference type="ARBA" id="ARBA00023015"/>
    </source>
</evidence>
<dbReference type="Proteomes" id="UP000032434">
    <property type="component" value="Chromosome 1"/>
</dbReference>
<comment type="similarity">
    <text evidence="1">Belongs to the Fur family.</text>
</comment>
<dbReference type="PANTHER" id="PTHR33202">
    <property type="entry name" value="ZINC UPTAKE REGULATION PROTEIN"/>
    <property type="match status" value="1"/>
</dbReference>
<feature type="binding site" evidence="8">
    <location>
        <position position="91"/>
    </location>
    <ligand>
        <name>Fe cation</name>
        <dbReference type="ChEBI" id="CHEBI:24875"/>
    </ligand>
</feature>
<evidence type="ECO:0000256" key="8">
    <source>
        <dbReference type="PIRSR" id="PIRSR602481-2"/>
    </source>
</evidence>
<dbReference type="FunCoup" id="A0A061A988">
    <property type="interactions" value="192"/>
</dbReference>
<dbReference type="GO" id="GO:0008270">
    <property type="term" value="F:zinc ion binding"/>
    <property type="evidence" value="ECO:0007669"/>
    <property type="project" value="TreeGrafter"/>
</dbReference>
<dbReference type="HOGENOM" id="CLU_096072_3_1_14"/>
<keyword evidence="7" id="KW-0479">Metal-binding</keyword>
<dbReference type="PANTHER" id="PTHR33202:SF7">
    <property type="entry name" value="FERRIC UPTAKE REGULATION PROTEIN"/>
    <property type="match status" value="1"/>
</dbReference>
<dbReference type="InterPro" id="IPR043135">
    <property type="entry name" value="Fur_C"/>
</dbReference>
<evidence type="ECO:0000313" key="10">
    <source>
        <dbReference type="Proteomes" id="UP000032434"/>
    </source>
</evidence>